<organism evidence="1 2">
    <name type="scientific">Methanopyrus kandleri (strain AV19 / DSM 6324 / JCM 9639 / NBRC 100938)</name>
    <dbReference type="NCBI Taxonomy" id="190192"/>
    <lineage>
        <taxon>Archaea</taxon>
        <taxon>Methanobacteriati</taxon>
        <taxon>Methanobacteriota</taxon>
        <taxon>Methanomada group</taxon>
        <taxon>Methanopyri</taxon>
        <taxon>Methanopyrales</taxon>
        <taxon>Methanopyraceae</taxon>
        <taxon>Methanopyrus</taxon>
    </lineage>
</organism>
<reference evidence="1 2" key="1">
    <citation type="journal article" date="2002" name="Proc. Natl. Acad. Sci. U.S.A.">
        <title>The complete genome of hyperthermophile Methanopyrus kandleri AV19 and monophyly of archaeal methanogens.</title>
        <authorList>
            <person name="Slesarev A.I."/>
            <person name="Mezhevaya K.V."/>
            <person name="Makarova K.S."/>
            <person name="Polushin N.N."/>
            <person name="Shcherbinina O.V."/>
            <person name="Shakhova V.V."/>
            <person name="Belova G.I."/>
            <person name="Aravind L."/>
            <person name="Natale D.A."/>
            <person name="Rogozin I.B."/>
            <person name="Tatusov R.L."/>
            <person name="Wolf Y.I."/>
            <person name="Stetter K.O."/>
            <person name="Malykh A.G."/>
            <person name="Koonin E.V."/>
            <person name="Kozyavkin S.A."/>
        </authorList>
    </citation>
    <scope>NUCLEOTIDE SEQUENCE [LARGE SCALE GENOMIC DNA]</scope>
    <source>
        <strain evidence="2">AV19 / DSM 6324 / JCM 9639 / NBRC 100938</strain>
    </source>
</reference>
<proteinExistence type="predicted"/>
<dbReference type="PaxDb" id="190192-MK1113"/>
<name>Q8TWC2_METKA</name>
<evidence type="ECO:0000313" key="1">
    <source>
        <dbReference type="EMBL" id="AAM02326.1"/>
    </source>
</evidence>
<dbReference type="HOGENOM" id="CLU_1346414_0_0_2"/>
<dbReference type="Proteomes" id="UP000001826">
    <property type="component" value="Chromosome"/>
</dbReference>
<accession>Q8TWC2</accession>
<dbReference type="GeneID" id="1477214"/>
<dbReference type="KEGG" id="mka:MK1113"/>
<sequence>MHELLTFLLTVLSPVAGLVDGGSMYLTPDVHTVVGTQWDVTRVVLTTPELDEGAVFVREGDRWRETMEETSTRFGSLRRLDDVRVRWSGGLLHVQCPKSAEVLLLVPDPEGIPVTEGSTFLEGGPLPEGAHVLLGGCVRIRRYRGPVVLEIPFETARESIVSVRWIEGTTYYEYTDWAAHDWDRRFRPAFLLPALVSCVRRCG</sequence>
<dbReference type="AlphaFoldDB" id="Q8TWC2"/>
<dbReference type="EnsemblBacteria" id="AAM02326">
    <property type="protein sequence ID" value="AAM02326"/>
    <property type="gene ID" value="MK1113"/>
</dbReference>
<evidence type="ECO:0000313" key="2">
    <source>
        <dbReference type="Proteomes" id="UP000001826"/>
    </source>
</evidence>
<keyword evidence="2" id="KW-1185">Reference proteome</keyword>
<protein>
    <submittedName>
        <fullName evidence="1">Uncharacterized protein specific for M.kandleri, MK-22 family</fullName>
    </submittedName>
</protein>
<dbReference type="EMBL" id="AE009439">
    <property type="protein sequence ID" value="AAM02326.1"/>
    <property type="molecule type" value="Genomic_DNA"/>
</dbReference>
<dbReference type="InParanoid" id="Q8TWC2"/>
<dbReference type="RefSeq" id="WP_011019481.1">
    <property type="nucleotide sequence ID" value="NC_003551.1"/>
</dbReference>
<gene>
    <name evidence="1" type="ordered locus">MK1113</name>
</gene>